<name>A0ACD3A6V8_9AGAR</name>
<evidence type="ECO:0000313" key="1">
    <source>
        <dbReference type="EMBL" id="TFK61423.1"/>
    </source>
</evidence>
<accession>A0ACD3A6V8</accession>
<keyword evidence="1" id="KW-0378">Hydrolase</keyword>
<reference evidence="1 2" key="1">
    <citation type="journal article" date="2019" name="Nat. Ecol. Evol.">
        <title>Megaphylogeny resolves global patterns of mushroom evolution.</title>
        <authorList>
            <person name="Varga T."/>
            <person name="Krizsan K."/>
            <person name="Foldi C."/>
            <person name="Dima B."/>
            <person name="Sanchez-Garcia M."/>
            <person name="Sanchez-Ramirez S."/>
            <person name="Szollosi G.J."/>
            <person name="Szarkandi J.G."/>
            <person name="Papp V."/>
            <person name="Albert L."/>
            <person name="Andreopoulos W."/>
            <person name="Angelini C."/>
            <person name="Antonin V."/>
            <person name="Barry K.W."/>
            <person name="Bougher N.L."/>
            <person name="Buchanan P."/>
            <person name="Buyck B."/>
            <person name="Bense V."/>
            <person name="Catcheside P."/>
            <person name="Chovatia M."/>
            <person name="Cooper J."/>
            <person name="Damon W."/>
            <person name="Desjardin D."/>
            <person name="Finy P."/>
            <person name="Geml J."/>
            <person name="Haridas S."/>
            <person name="Hughes K."/>
            <person name="Justo A."/>
            <person name="Karasinski D."/>
            <person name="Kautmanova I."/>
            <person name="Kiss B."/>
            <person name="Kocsube S."/>
            <person name="Kotiranta H."/>
            <person name="LaButti K.M."/>
            <person name="Lechner B.E."/>
            <person name="Liimatainen K."/>
            <person name="Lipzen A."/>
            <person name="Lukacs Z."/>
            <person name="Mihaltcheva S."/>
            <person name="Morgado L.N."/>
            <person name="Niskanen T."/>
            <person name="Noordeloos M.E."/>
            <person name="Ohm R.A."/>
            <person name="Ortiz-Santana B."/>
            <person name="Ovrebo C."/>
            <person name="Racz N."/>
            <person name="Riley R."/>
            <person name="Savchenko A."/>
            <person name="Shiryaev A."/>
            <person name="Soop K."/>
            <person name="Spirin V."/>
            <person name="Szebenyi C."/>
            <person name="Tomsovsky M."/>
            <person name="Tulloss R.E."/>
            <person name="Uehling J."/>
            <person name="Grigoriev I.V."/>
            <person name="Vagvolgyi C."/>
            <person name="Papp T."/>
            <person name="Martin F.M."/>
            <person name="Miettinen O."/>
            <person name="Hibbett D.S."/>
            <person name="Nagy L.G."/>
        </authorList>
    </citation>
    <scope>NUCLEOTIDE SEQUENCE [LARGE SCALE GENOMIC DNA]</scope>
    <source>
        <strain evidence="1 2">NL-1719</strain>
    </source>
</reference>
<dbReference type="Proteomes" id="UP000308600">
    <property type="component" value="Unassembled WGS sequence"/>
</dbReference>
<gene>
    <name evidence="1" type="ORF">BDN72DRAFT_804987</name>
</gene>
<sequence length="954" mass="107141">MLPRPCRYFSTRNGCRSGDLCPFTHDVEPTTRTGTCTCGHVWHLNESEANTRSHLQSKKHWNRLQELERSRAGTSTSGGAAAQQTESADVNHWGIADGSPLVEAADNDNFDAQDVIVDPADGLDFGIVEEEDLITGQFELTNVSGYQVEIRNCEIESYSRGEGEESSNPFSCSLTSPLKWLRAGQSCIVAVEVRHSYAGVHEASLQLNFVLRGGQEVIVTRSLSATMGSKDDQEFLRPKEPYNGKKKKKYVPLPGVVFRAARPAIWSVPDYKIKLPWYVVPKGLVETVFGPATVEGDGDQKRDDKQAFRELGRYLPGKLEPRTYVQFFQTLLWVEEEQNRRNLEDMMMTEVALERKNEFYDVEIPGNVQRQIGLLVGNFVQVSHSNEVDDPTNGKERKWYEGRIQRINEERIALGFGEGFSTYRGNIFDVRFVLNRMPHRRMHYAIRDSYPLDRLVFPGYLHQSGINMLPNQMAGLSYIDEEMVDNEEQKEAVTAIVNRQPGTVPFIIFGPPGTGKTVTLVEAIQQILEREPNARILACTPSNKAADVITRRLTDLGTDQLFRINAMWRPVNEYDQELRPFSMINKNDIFEMPTAEDLEKFRVVVATCVSAGVIVGLGVERGHFSHIFIDEAGQASEPESMIPIRGLSDDQTVVVLAGDNQQLGPVVFSPLARSYGFGKSFLARLMDLPVYGLDGPGSGRGTNIVKLVKNFRSNGAILEFPNEEFYARELRACGDPKVIRKLENHKILPKRGYPVIFHSVIGKDQQEKDNPSYFNIEEATVVRHYCEQLLGTPADGLKPSDIGVITPYRAQCDKLIRLFRRHSTLPLREIKVGSVEEFQGDERMVIILSTVRGKPSQISSDIRNALGFVANKFRMNVAITRARALQIIVGNADVLGLDPLWHRYLTTISLRGGWVGKSIPWHAREAEDDEGGEFARVRAEIAQTHIGSSSRPVR</sequence>
<evidence type="ECO:0000313" key="2">
    <source>
        <dbReference type="Proteomes" id="UP000308600"/>
    </source>
</evidence>
<protein>
    <submittedName>
        <fullName evidence="1">P-loop containing nucleoside triphosphate hydrolase protein</fullName>
    </submittedName>
</protein>
<dbReference type="EMBL" id="ML208661">
    <property type="protein sequence ID" value="TFK61423.1"/>
    <property type="molecule type" value="Genomic_DNA"/>
</dbReference>
<organism evidence="1 2">
    <name type="scientific">Pluteus cervinus</name>
    <dbReference type="NCBI Taxonomy" id="181527"/>
    <lineage>
        <taxon>Eukaryota</taxon>
        <taxon>Fungi</taxon>
        <taxon>Dikarya</taxon>
        <taxon>Basidiomycota</taxon>
        <taxon>Agaricomycotina</taxon>
        <taxon>Agaricomycetes</taxon>
        <taxon>Agaricomycetidae</taxon>
        <taxon>Agaricales</taxon>
        <taxon>Pluteineae</taxon>
        <taxon>Pluteaceae</taxon>
        <taxon>Pluteus</taxon>
    </lineage>
</organism>
<keyword evidence="2" id="KW-1185">Reference proteome</keyword>
<proteinExistence type="predicted"/>